<keyword evidence="3" id="KW-0720">Serine protease</keyword>
<organism evidence="6">
    <name type="scientific">Gongylonema pulchrum</name>
    <dbReference type="NCBI Taxonomy" id="637853"/>
    <lineage>
        <taxon>Eukaryota</taxon>
        <taxon>Metazoa</taxon>
        <taxon>Ecdysozoa</taxon>
        <taxon>Nematoda</taxon>
        <taxon>Chromadorea</taxon>
        <taxon>Rhabditida</taxon>
        <taxon>Spirurina</taxon>
        <taxon>Spiruromorpha</taxon>
        <taxon>Spiruroidea</taxon>
        <taxon>Gongylonematidae</taxon>
        <taxon>Gongylonema</taxon>
    </lineage>
</organism>
<dbReference type="EMBL" id="UYRT01103169">
    <property type="protein sequence ID" value="VDN43558.1"/>
    <property type="molecule type" value="Genomic_DNA"/>
</dbReference>
<dbReference type="GO" id="GO:0016020">
    <property type="term" value="C:membrane"/>
    <property type="evidence" value="ECO:0007669"/>
    <property type="project" value="TreeGrafter"/>
</dbReference>
<dbReference type="Proteomes" id="UP000271098">
    <property type="component" value="Unassembled WGS sequence"/>
</dbReference>
<sequence length="74" mass="8221">MLLLLVPVLQGSTYKNGVKNCTHFEWKMNGVGLEFNHLFGFGVLDAAEMVMLAMVWKTAPPRFHCEAGTIAIPQ</sequence>
<protein>
    <submittedName>
        <fullName evidence="6">Secreted protein</fullName>
    </submittedName>
</protein>
<dbReference type="GO" id="GO:0005615">
    <property type="term" value="C:extracellular space"/>
    <property type="evidence" value="ECO:0007669"/>
    <property type="project" value="TreeGrafter"/>
</dbReference>
<keyword evidence="1" id="KW-0645">Protease</keyword>
<reference evidence="4 5" key="2">
    <citation type="submission" date="2018-11" db="EMBL/GenBank/DDBJ databases">
        <authorList>
            <consortium name="Pathogen Informatics"/>
        </authorList>
    </citation>
    <scope>NUCLEOTIDE SEQUENCE [LARGE SCALE GENOMIC DNA]</scope>
</reference>
<gene>
    <name evidence="4" type="ORF">GPUH_LOCUS24958</name>
</gene>
<evidence type="ECO:0000256" key="1">
    <source>
        <dbReference type="ARBA" id="ARBA00022670"/>
    </source>
</evidence>
<dbReference type="AlphaFoldDB" id="A0A183EVG7"/>
<name>A0A183EVG7_9BILA</name>
<dbReference type="GO" id="GO:0016486">
    <property type="term" value="P:peptide hormone processing"/>
    <property type="evidence" value="ECO:0007669"/>
    <property type="project" value="TreeGrafter"/>
</dbReference>
<dbReference type="GO" id="GO:0004252">
    <property type="term" value="F:serine-type endopeptidase activity"/>
    <property type="evidence" value="ECO:0007669"/>
    <property type="project" value="TreeGrafter"/>
</dbReference>
<evidence type="ECO:0000313" key="4">
    <source>
        <dbReference type="EMBL" id="VDN43558.1"/>
    </source>
</evidence>
<accession>A0A183EVG7</accession>
<keyword evidence="2" id="KW-0378">Hydrolase</keyword>
<proteinExistence type="predicted"/>
<dbReference type="WBParaSite" id="GPUH_0002498801-mRNA-1">
    <property type="protein sequence ID" value="GPUH_0002498801-mRNA-1"/>
    <property type="gene ID" value="GPUH_0002498801"/>
</dbReference>
<evidence type="ECO:0000256" key="3">
    <source>
        <dbReference type="ARBA" id="ARBA00022825"/>
    </source>
</evidence>
<evidence type="ECO:0000313" key="6">
    <source>
        <dbReference type="WBParaSite" id="GPUH_0002498801-mRNA-1"/>
    </source>
</evidence>
<dbReference type="PANTHER" id="PTHR42884">
    <property type="entry name" value="PROPROTEIN CONVERTASE SUBTILISIN/KEXIN-RELATED"/>
    <property type="match status" value="1"/>
</dbReference>
<dbReference type="PANTHER" id="PTHR42884:SF13">
    <property type="entry name" value="NEUROENDOCRINE CONVERTASE 2"/>
    <property type="match status" value="1"/>
</dbReference>
<evidence type="ECO:0000313" key="5">
    <source>
        <dbReference type="Proteomes" id="UP000271098"/>
    </source>
</evidence>
<evidence type="ECO:0000256" key="2">
    <source>
        <dbReference type="ARBA" id="ARBA00022801"/>
    </source>
</evidence>
<reference evidence="6" key="1">
    <citation type="submission" date="2016-06" db="UniProtKB">
        <authorList>
            <consortium name="WormBaseParasite"/>
        </authorList>
    </citation>
    <scope>IDENTIFICATION</scope>
</reference>
<dbReference type="OrthoDB" id="5805246at2759"/>
<keyword evidence="5" id="KW-1185">Reference proteome</keyword>
<dbReference type="GO" id="GO:0043005">
    <property type="term" value="C:neuron projection"/>
    <property type="evidence" value="ECO:0007669"/>
    <property type="project" value="TreeGrafter"/>
</dbReference>